<gene>
    <name evidence="1" type="ordered locus">ACL_0695</name>
</gene>
<dbReference type="Gene3D" id="3.30.830.10">
    <property type="entry name" value="Metalloenzyme, LuxS/M16 peptidase-like"/>
    <property type="match status" value="1"/>
</dbReference>
<dbReference type="HOGENOM" id="CLU_1514711_0_0_14"/>
<dbReference type="Proteomes" id="UP000008558">
    <property type="component" value="Chromosome"/>
</dbReference>
<dbReference type="EMBL" id="CP000896">
    <property type="protein sequence ID" value="ABX81311.1"/>
    <property type="molecule type" value="Genomic_DNA"/>
</dbReference>
<organism evidence="1 2">
    <name type="scientific">Acholeplasma laidlawii (strain PG-8A)</name>
    <dbReference type="NCBI Taxonomy" id="441768"/>
    <lineage>
        <taxon>Bacteria</taxon>
        <taxon>Bacillati</taxon>
        <taxon>Mycoplasmatota</taxon>
        <taxon>Mollicutes</taxon>
        <taxon>Acholeplasmatales</taxon>
        <taxon>Acholeplasmataceae</taxon>
        <taxon>Acholeplasma</taxon>
    </lineage>
</organism>
<reference evidence="1 2" key="1">
    <citation type="journal article" date="2011" name="J. Bacteriol.">
        <title>Complete genome and proteome of Acholeplasma laidlawii.</title>
        <authorList>
            <person name="Lazarev V.N."/>
            <person name="Levitskii S.A."/>
            <person name="Basovskii Y.I."/>
            <person name="Chukin M.M."/>
            <person name="Akopian T.A."/>
            <person name="Vereshchagin V.V."/>
            <person name="Kostrjukova E.S."/>
            <person name="Kovaleva G.Y."/>
            <person name="Kazanov M.D."/>
            <person name="Malko D.B."/>
            <person name="Vitreschak A.G."/>
            <person name="Sernova N.V."/>
            <person name="Gelfand M.S."/>
            <person name="Demina I.A."/>
            <person name="Serebryakova M.V."/>
            <person name="Galyamina M.A."/>
            <person name="Vtyurin N.N."/>
            <person name="Rogov S.I."/>
            <person name="Alexeev D.G."/>
            <person name="Ladygina V.G."/>
            <person name="Govorun V.M."/>
        </authorList>
    </citation>
    <scope>NUCLEOTIDE SEQUENCE [LARGE SCALE GENOMIC DNA]</scope>
    <source>
        <strain evidence="1 2">PG-8A</strain>
    </source>
</reference>
<sequence length="177" mass="21011">MNVGVFNMGIKHILDTKDEKILFKTELYMLFLMRLLYDTSTNFQEHMSDLKLMIDGFNFNLILEDETLIFMMDVESDHSFDLKEHVLEQFFNTDDKDLTKEAFIALKKAYLGHFMMALDDIENRLFLYGKYQLNGISLEEAFTLLDEITYEDILNFKSSITKDMFSFSHFIKNDQNR</sequence>
<evidence type="ECO:0000313" key="1">
    <source>
        <dbReference type="EMBL" id="ABX81311.1"/>
    </source>
</evidence>
<dbReference type="SUPFAM" id="SSF63411">
    <property type="entry name" value="LuxS/MPP-like metallohydrolase"/>
    <property type="match status" value="1"/>
</dbReference>
<protein>
    <submittedName>
        <fullName evidence="1">Uncharacterized protein</fullName>
    </submittedName>
</protein>
<name>A9NG31_ACHLI</name>
<evidence type="ECO:0000313" key="2">
    <source>
        <dbReference type="Proteomes" id="UP000008558"/>
    </source>
</evidence>
<accession>A9NG31</accession>
<dbReference type="AlphaFoldDB" id="A9NG31"/>
<keyword evidence="2" id="KW-1185">Reference proteome</keyword>
<dbReference type="KEGG" id="acl:ACL_0695"/>
<proteinExistence type="predicted"/>
<dbReference type="STRING" id="441768.ACL_0695"/>
<dbReference type="GO" id="GO:0046872">
    <property type="term" value="F:metal ion binding"/>
    <property type="evidence" value="ECO:0007669"/>
    <property type="project" value="InterPro"/>
</dbReference>
<dbReference type="InterPro" id="IPR011249">
    <property type="entry name" value="Metalloenz_LuxS/M16"/>
</dbReference>